<accession>A0A1X7BXX3</accession>
<feature type="region of interest" description="Disordered" evidence="1">
    <location>
        <begin position="46"/>
        <end position="68"/>
    </location>
</feature>
<keyword evidence="2" id="KW-0472">Membrane</keyword>
<dbReference type="EMBL" id="FWXB01000021">
    <property type="protein sequence ID" value="SMC14129.1"/>
    <property type="molecule type" value="Genomic_DNA"/>
</dbReference>
<evidence type="ECO:0000256" key="1">
    <source>
        <dbReference type="SAM" id="MobiDB-lite"/>
    </source>
</evidence>
<keyword evidence="2" id="KW-0812">Transmembrane</keyword>
<reference evidence="3 4" key="1">
    <citation type="submission" date="2017-03" db="EMBL/GenBank/DDBJ databases">
        <authorList>
            <person name="Afonso C.L."/>
            <person name="Miller P.J."/>
            <person name="Scott M.A."/>
            <person name="Spackman E."/>
            <person name="Goraichik I."/>
            <person name="Dimitrov K.M."/>
            <person name="Suarez D.L."/>
            <person name="Swayne D.E."/>
        </authorList>
    </citation>
    <scope>NUCLEOTIDE SEQUENCE [LARGE SCALE GENOMIC DNA]</scope>
    <source>
        <strain evidence="3 4">CECT 7745</strain>
    </source>
</reference>
<sequence length="68" mass="7545">MAHDIYTERSVPTRSANPAMLVLIAALLGMVFWFGAQNIEAPTLPEADQTVPQAEDWHGNVKRSYGPY</sequence>
<evidence type="ECO:0000313" key="4">
    <source>
        <dbReference type="Proteomes" id="UP000193224"/>
    </source>
</evidence>
<feature type="transmembrane region" description="Helical" evidence="2">
    <location>
        <begin position="19"/>
        <end position="36"/>
    </location>
</feature>
<organism evidence="3 4">
    <name type="scientific">Roseovarius aestuarii</name>
    <dbReference type="NCBI Taxonomy" id="475083"/>
    <lineage>
        <taxon>Bacteria</taxon>
        <taxon>Pseudomonadati</taxon>
        <taxon>Pseudomonadota</taxon>
        <taxon>Alphaproteobacteria</taxon>
        <taxon>Rhodobacterales</taxon>
        <taxon>Roseobacteraceae</taxon>
        <taxon>Roseovarius</taxon>
    </lineage>
</organism>
<keyword evidence="2" id="KW-1133">Transmembrane helix</keyword>
<keyword evidence="4" id="KW-1185">Reference proteome</keyword>
<protein>
    <submittedName>
        <fullName evidence="3">Uncharacterized protein</fullName>
    </submittedName>
</protein>
<proteinExistence type="predicted"/>
<gene>
    <name evidence="3" type="ORF">ROA7745_03994</name>
</gene>
<dbReference type="Proteomes" id="UP000193224">
    <property type="component" value="Unassembled WGS sequence"/>
</dbReference>
<evidence type="ECO:0000313" key="3">
    <source>
        <dbReference type="EMBL" id="SMC14129.1"/>
    </source>
</evidence>
<name>A0A1X7BXX3_9RHOB</name>
<evidence type="ECO:0000256" key="2">
    <source>
        <dbReference type="SAM" id="Phobius"/>
    </source>
</evidence>
<dbReference type="AlphaFoldDB" id="A0A1X7BXX3"/>